<keyword evidence="1" id="KW-0472">Membrane</keyword>
<comment type="caution">
    <text evidence="2">The sequence shown here is derived from an EMBL/GenBank/DDBJ whole genome shotgun (WGS) entry which is preliminary data.</text>
</comment>
<dbReference type="Proteomes" id="UP001495147">
    <property type="component" value="Unassembled WGS sequence"/>
</dbReference>
<evidence type="ECO:0000256" key="1">
    <source>
        <dbReference type="SAM" id="Phobius"/>
    </source>
</evidence>
<proteinExistence type="predicted"/>
<dbReference type="EMBL" id="JBDPZD010000006">
    <property type="protein sequence ID" value="MEO3693254.1"/>
    <property type="molecule type" value="Genomic_DNA"/>
</dbReference>
<keyword evidence="1" id="KW-0812">Transmembrane</keyword>
<evidence type="ECO:0000313" key="2">
    <source>
        <dbReference type="EMBL" id="MEO3693254.1"/>
    </source>
</evidence>
<gene>
    <name evidence="2" type="ORF">ABDJ85_17425</name>
</gene>
<reference evidence="2 3" key="1">
    <citation type="submission" date="2024-05" db="EMBL/GenBank/DDBJ databases">
        <title>Roseateles sp. DJS-2-20 16S ribosomal RNA gene Genome sequencing and assembly.</title>
        <authorList>
            <person name="Woo H."/>
        </authorList>
    </citation>
    <scope>NUCLEOTIDE SEQUENCE [LARGE SCALE GENOMIC DNA]</scope>
    <source>
        <strain evidence="2 3">DJS-2-20</strain>
    </source>
</reference>
<accession>A0ABV0G698</accession>
<protein>
    <submittedName>
        <fullName evidence="2">DUF2970 domain-containing protein</fullName>
    </submittedName>
</protein>
<dbReference type="Pfam" id="PF11174">
    <property type="entry name" value="DUF2970"/>
    <property type="match status" value="1"/>
</dbReference>
<sequence>MSQDLREAVQRKVSFRQTVSAVAWSFFGVRRGADHVSDMQKLNPVHVVIAGLIGAALFVVLLVLLVQWVIGSGVAAA</sequence>
<keyword evidence="1" id="KW-1133">Transmembrane helix</keyword>
<feature type="transmembrane region" description="Helical" evidence="1">
    <location>
        <begin position="47"/>
        <end position="70"/>
    </location>
</feature>
<dbReference type="RefSeq" id="WP_347706066.1">
    <property type="nucleotide sequence ID" value="NZ_JBDPZD010000006.1"/>
</dbReference>
<dbReference type="InterPro" id="IPR021344">
    <property type="entry name" value="DUF2970"/>
</dbReference>
<organism evidence="2 3">
    <name type="scientific">Roseateles paludis</name>
    <dbReference type="NCBI Taxonomy" id="3145238"/>
    <lineage>
        <taxon>Bacteria</taxon>
        <taxon>Pseudomonadati</taxon>
        <taxon>Pseudomonadota</taxon>
        <taxon>Betaproteobacteria</taxon>
        <taxon>Burkholderiales</taxon>
        <taxon>Sphaerotilaceae</taxon>
        <taxon>Roseateles</taxon>
    </lineage>
</organism>
<name>A0ABV0G698_9BURK</name>
<keyword evidence="3" id="KW-1185">Reference proteome</keyword>
<evidence type="ECO:0000313" key="3">
    <source>
        <dbReference type="Proteomes" id="UP001495147"/>
    </source>
</evidence>